<dbReference type="InterPro" id="IPR020846">
    <property type="entry name" value="MFS_dom"/>
</dbReference>
<proteinExistence type="predicted"/>
<dbReference type="Gene3D" id="1.20.1250.20">
    <property type="entry name" value="MFS general substrate transporter like domains"/>
    <property type="match status" value="2"/>
</dbReference>
<evidence type="ECO:0000256" key="4">
    <source>
        <dbReference type="ARBA" id="ARBA00022989"/>
    </source>
</evidence>
<feature type="transmembrane region" description="Helical" evidence="7">
    <location>
        <begin position="211"/>
        <end position="233"/>
    </location>
</feature>
<keyword evidence="3 7" id="KW-0812">Transmembrane</keyword>
<dbReference type="FunFam" id="1.20.1250.20:FF:000013">
    <property type="entry name" value="MFS general substrate transporter"/>
    <property type="match status" value="1"/>
</dbReference>
<sequence length="502" mass="54909">MPLSTSDGGEKNGAHVVEDLPAPHEVTGYEPSTEEARTLDKRVNLKLDFIVVLVLAIDFILCGIDKTNIGYVATTNMVKDANLTPDDIPDSVSILSVTFITLQPFSTAIGRRIGPKYWIATMMVCWGTVCMAHAGVKNRGTLIALRLLLGAFEAGFVPTSFYFMSTLYPKYSLGFRLGLFAGMYSIAGAFAGLIAYGIFQIRNSSLHNWQLLFIIEGALSVFMAIVTVTVLPARLETAWFFKPTEAAHAVARMELDVRGASDEGAHGKTGKVTRRDVLDAVTDWKKLLTIVCNVMATLPVSAFGYFMPLIVKGMGYSGVRASLMSVSPFVVGACGLFAFVYSSDHFKERSIHTASSMMLAIIGLIVMYTSDNPKVRYGFVHVCLAGAFTAGPLIVAWMAGNTPEKGPRSLIIGMNGWSNLAGVIAGQLFKSKYGPHYRYPLLVTMILIAIGACGFLSIRVLLMWINRRRARVTATWTPEEFEAENTSSARRGDRKLTFKYGY</sequence>
<dbReference type="AlphaFoldDB" id="A0A9P4R8A0"/>
<dbReference type="PROSITE" id="PS50850">
    <property type="entry name" value="MFS"/>
    <property type="match status" value="1"/>
</dbReference>
<dbReference type="Proteomes" id="UP000799444">
    <property type="component" value="Unassembled WGS sequence"/>
</dbReference>
<evidence type="ECO:0000256" key="7">
    <source>
        <dbReference type="SAM" id="Phobius"/>
    </source>
</evidence>
<feature type="region of interest" description="Disordered" evidence="6">
    <location>
        <begin position="1"/>
        <end position="33"/>
    </location>
</feature>
<evidence type="ECO:0000256" key="5">
    <source>
        <dbReference type="ARBA" id="ARBA00023136"/>
    </source>
</evidence>
<keyword evidence="4 7" id="KW-1133">Transmembrane helix</keyword>
<keyword evidence="2" id="KW-0813">Transport</keyword>
<evidence type="ECO:0000256" key="1">
    <source>
        <dbReference type="ARBA" id="ARBA00004141"/>
    </source>
</evidence>
<dbReference type="PANTHER" id="PTHR43791">
    <property type="entry name" value="PERMEASE-RELATED"/>
    <property type="match status" value="1"/>
</dbReference>
<dbReference type="GO" id="GO:0016020">
    <property type="term" value="C:membrane"/>
    <property type="evidence" value="ECO:0007669"/>
    <property type="project" value="UniProtKB-SubCell"/>
</dbReference>
<feature type="transmembrane region" description="Helical" evidence="7">
    <location>
        <begin position="441"/>
        <end position="462"/>
    </location>
</feature>
<dbReference type="GO" id="GO:0022857">
    <property type="term" value="F:transmembrane transporter activity"/>
    <property type="evidence" value="ECO:0007669"/>
    <property type="project" value="InterPro"/>
</dbReference>
<feature type="transmembrane region" description="Helical" evidence="7">
    <location>
        <begin position="177"/>
        <end position="199"/>
    </location>
</feature>
<feature type="transmembrane region" description="Helical" evidence="7">
    <location>
        <begin position="47"/>
        <end position="71"/>
    </location>
</feature>
<organism evidence="9 10">
    <name type="scientific">Polyplosphaeria fusca</name>
    <dbReference type="NCBI Taxonomy" id="682080"/>
    <lineage>
        <taxon>Eukaryota</taxon>
        <taxon>Fungi</taxon>
        <taxon>Dikarya</taxon>
        <taxon>Ascomycota</taxon>
        <taxon>Pezizomycotina</taxon>
        <taxon>Dothideomycetes</taxon>
        <taxon>Pleosporomycetidae</taxon>
        <taxon>Pleosporales</taxon>
        <taxon>Tetraplosphaeriaceae</taxon>
        <taxon>Polyplosphaeria</taxon>
    </lineage>
</organism>
<gene>
    <name evidence="9" type="ORF">EJ04DRAFT_7052</name>
</gene>
<dbReference type="InterPro" id="IPR011701">
    <property type="entry name" value="MFS"/>
</dbReference>
<feature type="transmembrane region" description="Helical" evidence="7">
    <location>
        <begin position="376"/>
        <end position="398"/>
    </location>
</feature>
<feature type="transmembrane region" description="Helical" evidence="7">
    <location>
        <begin position="319"/>
        <end position="341"/>
    </location>
</feature>
<evidence type="ECO:0000313" key="9">
    <source>
        <dbReference type="EMBL" id="KAF2738910.1"/>
    </source>
</evidence>
<feature type="transmembrane region" description="Helical" evidence="7">
    <location>
        <begin position="353"/>
        <end position="370"/>
    </location>
</feature>
<evidence type="ECO:0000313" key="10">
    <source>
        <dbReference type="Proteomes" id="UP000799444"/>
    </source>
</evidence>
<protein>
    <submittedName>
        <fullName evidence="9">MFS general substrate transporter</fullName>
    </submittedName>
</protein>
<dbReference type="OrthoDB" id="2985014at2759"/>
<feature type="transmembrane region" description="Helical" evidence="7">
    <location>
        <begin position="142"/>
        <end position="165"/>
    </location>
</feature>
<dbReference type="InterPro" id="IPR036259">
    <property type="entry name" value="MFS_trans_sf"/>
</dbReference>
<dbReference type="SUPFAM" id="SSF103473">
    <property type="entry name" value="MFS general substrate transporter"/>
    <property type="match status" value="1"/>
</dbReference>
<evidence type="ECO:0000259" key="8">
    <source>
        <dbReference type="PROSITE" id="PS50850"/>
    </source>
</evidence>
<evidence type="ECO:0000256" key="6">
    <source>
        <dbReference type="SAM" id="MobiDB-lite"/>
    </source>
</evidence>
<evidence type="ECO:0000256" key="2">
    <source>
        <dbReference type="ARBA" id="ARBA00022448"/>
    </source>
</evidence>
<reference evidence="9" key="1">
    <citation type="journal article" date="2020" name="Stud. Mycol.">
        <title>101 Dothideomycetes genomes: a test case for predicting lifestyles and emergence of pathogens.</title>
        <authorList>
            <person name="Haridas S."/>
            <person name="Albert R."/>
            <person name="Binder M."/>
            <person name="Bloem J."/>
            <person name="Labutti K."/>
            <person name="Salamov A."/>
            <person name="Andreopoulos B."/>
            <person name="Baker S."/>
            <person name="Barry K."/>
            <person name="Bills G."/>
            <person name="Bluhm B."/>
            <person name="Cannon C."/>
            <person name="Castanera R."/>
            <person name="Culley D."/>
            <person name="Daum C."/>
            <person name="Ezra D."/>
            <person name="Gonzalez J."/>
            <person name="Henrissat B."/>
            <person name="Kuo A."/>
            <person name="Liang C."/>
            <person name="Lipzen A."/>
            <person name="Lutzoni F."/>
            <person name="Magnuson J."/>
            <person name="Mondo S."/>
            <person name="Nolan M."/>
            <person name="Ohm R."/>
            <person name="Pangilinan J."/>
            <person name="Park H.-J."/>
            <person name="Ramirez L."/>
            <person name="Alfaro M."/>
            <person name="Sun H."/>
            <person name="Tritt A."/>
            <person name="Yoshinaga Y."/>
            <person name="Zwiers L.-H."/>
            <person name="Turgeon B."/>
            <person name="Goodwin S."/>
            <person name="Spatafora J."/>
            <person name="Crous P."/>
            <person name="Grigoriev I."/>
        </authorList>
    </citation>
    <scope>NUCLEOTIDE SEQUENCE</scope>
    <source>
        <strain evidence="9">CBS 125425</strain>
    </source>
</reference>
<comment type="subcellular location">
    <subcellularLocation>
        <location evidence="1">Membrane</location>
        <topology evidence="1">Multi-pass membrane protein</topology>
    </subcellularLocation>
</comment>
<name>A0A9P4R8A0_9PLEO</name>
<dbReference type="Pfam" id="PF07690">
    <property type="entry name" value="MFS_1"/>
    <property type="match status" value="1"/>
</dbReference>
<feature type="compositionally biased region" description="Basic and acidic residues" evidence="6">
    <location>
        <begin position="8"/>
        <end position="22"/>
    </location>
</feature>
<evidence type="ECO:0000256" key="3">
    <source>
        <dbReference type="ARBA" id="ARBA00022692"/>
    </source>
</evidence>
<keyword evidence="5 7" id="KW-0472">Membrane</keyword>
<accession>A0A9P4R8A0</accession>
<keyword evidence="10" id="KW-1185">Reference proteome</keyword>
<dbReference type="PANTHER" id="PTHR43791:SF21">
    <property type="entry name" value="MAJOR FACILITATOR SUPERFAMILY (MFS) PROFILE DOMAIN-CONTAINING PROTEIN"/>
    <property type="match status" value="1"/>
</dbReference>
<dbReference type="EMBL" id="ML996106">
    <property type="protein sequence ID" value="KAF2738910.1"/>
    <property type="molecule type" value="Genomic_DNA"/>
</dbReference>
<comment type="caution">
    <text evidence="9">The sequence shown here is derived from an EMBL/GenBank/DDBJ whole genome shotgun (WGS) entry which is preliminary data.</text>
</comment>
<feature type="domain" description="Major facilitator superfamily (MFS) profile" evidence="8">
    <location>
        <begin position="51"/>
        <end position="469"/>
    </location>
</feature>
<feature type="transmembrane region" description="Helical" evidence="7">
    <location>
        <begin position="287"/>
        <end position="307"/>
    </location>
</feature>